<reference evidence="2" key="1">
    <citation type="journal article" date="2019" name="Int. J. Syst. Evol. Microbiol.">
        <title>The Global Catalogue of Microorganisms (GCM) 10K type strain sequencing project: providing services to taxonomists for standard genome sequencing and annotation.</title>
        <authorList>
            <consortium name="The Broad Institute Genomics Platform"/>
            <consortium name="The Broad Institute Genome Sequencing Center for Infectious Disease"/>
            <person name="Wu L."/>
            <person name="Ma J."/>
        </authorList>
    </citation>
    <scope>NUCLEOTIDE SEQUENCE [LARGE SCALE GENOMIC DNA]</scope>
    <source>
        <strain evidence="2">CCUG 54329</strain>
    </source>
</reference>
<dbReference type="RefSeq" id="WP_380911143.1">
    <property type="nucleotide sequence ID" value="NZ_JBHTLS010000123.1"/>
</dbReference>
<evidence type="ECO:0008006" key="3">
    <source>
        <dbReference type="Google" id="ProtNLM"/>
    </source>
</evidence>
<keyword evidence="2" id="KW-1185">Reference proteome</keyword>
<dbReference type="EMBL" id="JBHTLS010000123">
    <property type="protein sequence ID" value="MFD1105357.1"/>
    <property type="molecule type" value="Genomic_DNA"/>
</dbReference>
<evidence type="ECO:0000313" key="1">
    <source>
        <dbReference type="EMBL" id="MFD1105357.1"/>
    </source>
</evidence>
<evidence type="ECO:0000313" key="2">
    <source>
        <dbReference type="Proteomes" id="UP001597203"/>
    </source>
</evidence>
<gene>
    <name evidence="1" type="ORF">ACFQ24_10815</name>
</gene>
<name>A0ABW3P0Y1_9SPHN</name>
<protein>
    <recommendedName>
        <fullName evidence="3">Type II toxin-antitoxin system HicA family toxin</fullName>
    </recommendedName>
</protein>
<sequence length="74" mass="8644">MTRDQMIDLLVARLLREQGRSKHHWRKAIGVIRLYDRETHPHCNWTVTPTGSVRDVAIIEGLLDDMRFAHPLLS</sequence>
<proteinExistence type="predicted"/>
<dbReference type="Proteomes" id="UP001597203">
    <property type="component" value="Unassembled WGS sequence"/>
</dbReference>
<accession>A0ABW3P0Y1</accession>
<organism evidence="1 2">
    <name type="scientific">Sphingobium olei</name>
    <dbReference type="NCBI Taxonomy" id="420955"/>
    <lineage>
        <taxon>Bacteria</taxon>
        <taxon>Pseudomonadati</taxon>
        <taxon>Pseudomonadota</taxon>
        <taxon>Alphaproteobacteria</taxon>
        <taxon>Sphingomonadales</taxon>
        <taxon>Sphingomonadaceae</taxon>
        <taxon>Sphingobium</taxon>
    </lineage>
</organism>
<comment type="caution">
    <text evidence="1">The sequence shown here is derived from an EMBL/GenBank/DDBJ whole genome shotgun (WGS) entry which is preliminary data.</text>
</comment>